<reference evidence="3 5" key="1">
    <citation type="submission" date="2016-11" db="EMBL/GenBank/DDBJ databases">
        <title>Comparison of Traditional DNA-DNA Hybridization with In Silico Genomic Analysis.</title>
        <authorList>
            <person name="Nicholson A.C."/>
            <person name="Sammons S."/>
            <person name="Humrighouse B.W."/>
            <person name="Graziano J."/>
            <person name="Lasker B."/>
            <person name="Whitney A.M."/>
            <person name="Mcquiston J.R."/>
        </authorList>
    </citation>
    <scope>NUCLEOTIDE SEQUENCE [LARGE SCALE GENOMIC DNA]</scope>
    <source>
        <strain evidence="2 5">H1892</strain>
        <strain evidence="3">H2381</strain>
    </source>
</reference>
<dbReference type="Pfam" id="PF01177">
    <property type="entry name" value="Asp_Glu_race"/>
    <property type="match status" value="1"/>
</dbReference>
<organism evidence="3 4">
    <name type="scientific">Haematobacter missouriensis</name>
    <dbReference type="NCBI Taxonomy" id="366616"/>
    <lineage>
        <taxon>Bacteria</taxon>
        <taxon>Pseudomonadati</taxon>
        <taxon>Pseudomonadota</taxon>
        <taxon>Alphaproteobacteria</taxon>
        <taxon>Rhodobacterales</taxon>
        <taxon>Paracoccaceae</taxon>
        <taxon>Haematobacter</taxon>
    </lineage>
</organism>
<dbReference type="AlphaFoldDB" id="A0A212AND1"/>
<name>A0A212AND1_9RHOB</name>
<evidence type="ECO:0000313" key="2">
    <source>
        <dbReference type="EMBL" id="OWJ76915.1"/>
    </source>
</evidence>
<dbReference type="InterPro" id="IPR052186">
    <property type="entry name" value="Hydantoin_racemase-like"/>
</dbReference>
<accession>A0A212AND1</accession>
<reference evidence="4" key="2">
    <citation type="submission" date="2016-11" db="EMBL/GenBank/DDBJ databases">
        <title>Comparison of Traditional DNA-DNA Hybridization with In Silico Genomic Analysis.</title>
        <authorList>
            <person name="Nicholson A.C."/>
            <person name="Humrighouse B.W."/>
            <person name="Graziano J."/>
            <person name="Lasker B."/>
            <person name="Whitney A.M."/>
            <person name="Mcquiston J.R."/>
            <person name="Bell M."/>
        </authorList>
    </citation>
    <scope>NUCLEOTIDE SEQUENCE [LARGE SCALE GENOMIC DNA]</scope>
    <source>
        <strain evidence="4">H2381</strain>
    </source>
</reference>
<evidence type="ECO:0000256" key="1">
    <source>
        <dbReference type="ARBA" id="ARBA00038414"/>
    </source>
</evidence>
<dbReference type="STRING" id="366616.CG51_17345"/>
<comment type="caution">
    <text evidence="3">The sequence shown here is derived from an EMBL/GenBank/DDBJ whole genome shotgun (WGS) entry which is preliminary data.</text>
</comment>
<dbReference type="GO" id="GO:0047661">
    <property type="term" value="F:amino-acid racemase activity"/>
    <property type="evidence" value="ECO:0007669"/>
    <property type="project" value="InterPro"/>
</dbReference>
<sequence>MSDLSNLARPATQPLRLLWVNPVNSPDYDAAIAALIASVKRPQTEVHVVSLDVPGPVRLTNLEWRALEAQIWLPVTEIAHYAGTNGFDGYAIGCFYDTALDEAREVSGEAVVCAPCQSALQIVSNLCNRFSVVIGKEKWRVQMQDRIRHYGYGDKLASFRAVDLHVDEFQADTARTEAAIRQAVREAVEIDKAEAVILGCTIEFGFYAQLQKEFGIPVIDAVFACFKATEDAAMNKRQFGWAPSRRYSMAPPDPGRREASGIFAGPAPIGNRLIVPRD</sequence>
<evidence type="ECO:0000313" key="3">
    <source>
        <dbReference type="EMBL" id="OWJ83010.1"/>
    </source>
</evidence>
<dbReference type="OrthoDB" id="9791723at2"/>
<dbReference type="Proteomes" id="UP000214673">
    <property type="component" value="Unassembled WGS sequence"/>
</dbReference>
<dbReference type="RefSeq" id="WP_035747254.1">
    <property type="nucleotide sequence ID" value="NZ_CALUEG010000035.1"/>
</dbReference>
<comment type="similarity">
    <text evidence="1">Belongs to the HyuE racemase family.</text>
</comment>
<keyword evidence="5" id="KW-1185">Reference proteome</keyword>
<protein>
    <submittedName>
        <fullName evidence="3">Hydantoin racemase</fullName>
    </submittedName>
</protein>
<dbReference type="Gene3D" id="3.40.50.12500">
    <property type="match status" value="1"/>
</dbReference>
<dbReference type="InterPro" id="IPR015942">
    <property type="entry name" value="Asp/Glu/hydantoin_racemase"/>
</dbReference>
<dbReference type="Proteomes" id="UP000196640">
    <property type="component" value="Unassembled WGS sequence"/>
</dbReference>
<dbReference type="EMBL" id="NIPX01000023">
    <property type="protein sequence ID" value="OWJ83010.1"/>
    <property type="molecule type" value="Genomic_DNA"/>
</dbReference>
<dbReference type="EMBL" id="NIPV01000022">
    <property type="protein sequence ID" value="OWJ76915.1"/>
    <property type="molecule type" value="Genomic_DNA"/>
</dbReference>
<dbReference type="PANTHER" id="PTHR28047">
    <property type="entry name" value="PROTEIN DCG1"/>
    <property type="match status" value="1"/>
</dbReference>
<gene>
    <name evidence="3" type="ORF">CDV52_13600</name>
    <name evidence="2" type="ORF">CDV53_07140</name>
</gene>
<evidence type="ECO:0000313" key="5">
    <source>
        <dbReference type="Proteomes" id="UP000214673"/>
    </source>
</evidence>
<evidence type="ECO:0000313" key="4">
    <source>
        <dbReference type="Proteomes" id="UP000196640"/>
    </source>
</evidence>
<dbReference type="InterPro" id="IPR053714">
    <property type="entry name" value="Iso_Racemase_Enz_sf"/>
</dbReference>
<dbReference type="PANTHER" id="PTHR28047:SF5">
    <property type="entry name" value="PROTEIN DCG1"/>
    <property type="match status" value="1"/>
</dbReference>
<proteinExistence type="inferred from homology"/>